<dbReference type="EMBL" id="CP106679">
    <property type="protein sequence ID" value="UXP32207.1"/>
    <property type="molecule type" value="Genomic_DNA"/>
</dbReference>
<dbReference type="SFLD" id="SFLDG01129">
    <property type="entry name" value="C1.5:_HAD__Beta-PGM__Phosphata"/>
    <property type="match status" value="1"/>
</dbReference>
<protein>
    <submittedName>
        <fullName evidence="1">Phosphonatase-like hydrolase</fullName>
    </submittedName>
</protein>
<reference evidence="1" key="1">
    <citation type="submission" date="2022-09" db="EMBL/GenBank/DDBJ databases">
        <title>Comparative genomics and taxonomic characterization of three novel marine species of genus Reichenbachiella exhibiting antioxidant and polysaccharide degradation activities.</title>
        <authorList>
            <person name="Muhammad N."/>
            <person name="Lee Y.-J."/>
            <person name="Ko J."/>
            <person name="Kim S.-G."/>
        </authorList>
    </citation>
    <scope>NUCLEOTIDE SEQUENCE</scope>
    <source>
        <strain evidence="1">BKB1-1</strain>
    </source>
</reference>
<evidence type="ECO:0000313" key="1">
    <source>
        <dbReference type="EMBL" id="UXP32207.1"/>
    </source>
</evidence>
<dbReference type="InterPro" id="IPR023214">
    <property type="entry name" value="HAD_sf"/>
</dbReference>
<proteinExistence type="predicted"/>
<dbReference type="Proteomes" id="UP001065174">
    <property type="component" value="Chromosome"/>
</dbReference>
<dbReference type="Pfam" id="PF13419">
    <property type="entry name" value="HAD_2"/>
    <property type="match status" value="1"/>
</dbReference>
<gene>
    <name evidence="1" type="ORF">N6H18_17855</name>
</gene>
<sequence>MNLNGIELVVFDMAGTTVEEGKTVYQCVKKALERVGIHLELEEVFRAVGGMNKTEGINQLIDAHAPEASDEEREAVNADFFKILIKKYEETDEIKAFPGAVELFAELHNRGIKVALDTGYSREIVDLLLKRLGWTGSDLIDFTVTSDEVESGRPSPEMIQKIMAHFGITDAQRVVKVGDTQSDMEEGLNAQCKYIVGVASNMYSREELTALGATHVVSNLMEIMDYAKV</sequence>
<dbReference type="InterPro" id="IPR022468">
    <property type="entry name" value="PhnX-like"/>
</dbReference>
<dbReference type="Gene3D" id="1.10.150.240">
    <property type="entry name" value="Putative phosphatase, domain 2"/>
    <property type="match status" value="1"/>
</dbReference>
<keyword evidence="2" id="KW-1185">Reference proteome</keyword>
<organism evidence="1 2">
    <name type="scientific">Reichenbachiella agarivorans</name>
    <dbReference type="NCBI Taxonomy" id="2979464"/>
    <lineage>
        <taxon>Bacteria</taxon>
        <taxon>Pseudomonadati</taxon>
        <taxon>Bacteroidota</taxon>
        <taxon>Cytophagia</taxon>
        <taxon>Cytophagales</taxon>
        <taxon>Reichenbachiellaceae</taxon>
        <taxon>Reichenbachiella</taxon>
    </lineage>
</organism>
<dbReference type="SFLD" id="SFLDS00003">
    <property type="entry name" value="Haloacid_Dehalogenase"/>
    <property type="match status" value="1"/>
</dbReference>
<evidence type="ECO:0000313" key="2">
    <source>
        <dbReference type="Proteomes" id="UP001065174"/>
    </source>
</evidence>
<dbReference type="InterPro" id="IPR023198">
    <property type="entry name" value="PGP-like_dom2"/>
</dbReference>
<dbReference type="RefSeq" id="WP_262309643.1">
    <property type="nucleotide sequence ID" value="NZ_CP106679.1"/>
</dbReference>
<accession>A0ABY6CNU9</accession>
<dbReference type="SUPFAM" id="SSF56784">
    <property type="entry name" value="HAD-like"/>
    <property type="match status" value="1"/>
</dbReference>
<dbReference type="SFLD" id="SFLDG01135">
    <property type="entry name" value="C1.5.6:_HAD__Beta-PGM__Phospha"/>
    <property type="match status" value="1"/>
</dbReference>
<dbReference type="InterPro" id="IPR050155">
    <property type="entry name" value="HAD-like_hydrolase_sf"/>
</dbReference>
<dbReference type="InterPro" id="IPR041492">
    <property type="entry name" value="HAD_2"/>
</dbReference>
<dbReference type="PANTHER" id="PTHR43434">
    <property type="entry name" value="PHOSPHOGLYCOLATE PHOSPHATASE"/>
    <property type="match status" value="1"/>
</dbReference>
<name>A0ABY6CNU9_9BACT</name>
<dbReference type="InterPro" id="IPR006439">
    <property type="entry name" value="HAD-SF_hydro_IA"/>
</dbReference>
<dbReference type="Gene3D" id="3.40.50.1000">
    <property type="entry name" value="HAD superfamily/HAD-like"/>
    <property type="match status" value="1"/>
</dbReference>
<dbReference type="NCBIfam" id="TIGR01549">
    <property type="entry name" value="HAD-SF-IA-v1"/>
    <property type="match status" value="1"/>
</dbReference>
<dbReference type="PANTHER" id="PTHR43434:SF19">
    <property type="entry name" value="PHOSPHONOACETALDEHYDE HYDROLASE"/>
    <property type="match status" value="1"/>
</dbReference>
<dbReference type="NCBIfam" id="TIGR03351">
    <property type="entry name" value="PhnX-like"/>
    <property type="match status" value="1"/>
</dbReference>
<dbReference type="InterPro" id="IPR036412">
    <property type="entry name" value="HAD-like_sf"/>
</dbReference>